<protein>
    <submittedName>
        <fullName evidence="3">Uncharacterized protein</fullName>
    </submittedName>
</protein>
<dbReference type="FunCoup" id="A0A7R8V6B6">
    <property type="interactions" value="2"/>
</dbReference>
<dbReference type="PANTHER" id="PTHR37157">
    <property type="entry name" value="PRION-LIKE-(Q/N-RICH) DOMAIN-BEARING PROTEIN 25"/>
    <property type="match status" value="1"/>
</dbReference>
<evidence type="ECO:0000313" key="3">
    <source>
        <dbReference type="EMBL" id="CAD7093671.1"/>
    </source>
</evidence>
<keyword evidence="4" id="KW-1185">Reference proteome</keyword>
<feature type="signal peptide" evidence="2">
    <location>
        <begin position="1"/>
        <end position="17"/>
    </location>
</feature>
<dbReference type="SUPFAM" id="SSF57184">
    <property type="entry name" value="Growth factor receptor domain"/>
    <property type="match status" value="1"/>
</dbReference>
<evidence type="ECO:0000313" key="4">
    <source>
        <dbReference type="Proteomes" id="UP000594454"/>
    </source>
</evidence>
<feature type="region of interest" description="Disordered" evidence="1">
    <location>
        <begin position="318"/>
        <end position="340"/>
    </location>
</feature>
<dbReference type="PANTHER" id="PTHR37157:SF4">
    <property type="entry name" value="EB DOMAIN-CONTAINING PROTEIN"/>
    <property type="match status" value="1"/>
</dbReference>
<feature type="chain" id="PRO_5031426367" evidence="2">
    <location>
        <begin position="18"/>
        <end position="467"/>
    </location>
</feature>
<dbReference type="InterPro" id="IPR009030">
    <property type="entry name" value="Growth_fac_rcpt_cys_sf"/>
</dbReference>
<dbReference type="AlphaFoldDB" id="A0A7R8V6B6"/>
<dbReference type="EMBL" id="LR899014">
    <property type="protein sequence ID" value="CAD7093671.1"/>
    <property type="molecule type" value="Genomic_DNA"/>
</dbReference>
<proteinExistence type="predicted"/>
<dbReference type="InParanoid" id="A0A7R8V6B6"/>
<name>A0A7R8V6B6_HERIL</name>
<accession>A0A7R8V6B6</accession>
<dbReference type="Proteomes" id="UP000594454">
    <property type="component" value="Chromosome 6"/>
</dbReference>
<dbReference type="OMA" id="DEWVCFH"/>
<feature type="compositionally biased region" description="Pro residues" evidence="1">
    <location>
        <begin position="322"/>
        <end position="331"/>
    </location>
</feature>
<evidence type="ECO:0000256" key="1">
    <source>
        <dbReference type="SAM" id="MobiDB-lite"/>
    </source>
</evidence>
<sequence length="467" mass="51192">MMILLFGILALVASCCGQLPAQCYTCGQQAAITGCTANCPPPQPPRPAELKCEEGYVLRNGFCEQKTDIRCPAGSTLQGGHCVIVRTENAICPVGSEMRDGQCVKIFERVCPYGYHMMNGQCIRSETVPVSCPPGSYLQNNECIRIECPKDYRLENGWCVQINPPPTPPCEFSCPTGYILQNNLCYPRQPTPVPQPPVPPSCPLAPPVVVTPAPQVECTAGYILRNKECIREEIECPEGTTYRGGKCERIACPPPSVWNGQYCVHYITQQGATNNTNLVNNTHTVHNFNNVTHDTNVNVNNVNNVYIYKGGEVVHVTNGTQVPPPPPPPSRLQPEPEPEPEVIPSPPCCTVVTPRICKHSQSRWRCFNRKYHRCGSFCTRPIIQLRPTQPVLQHQVLVMPPTPPVMPNCGPSGCSGQVNCSGCQTGGYCSPSCYEYSCGEDCMYQEQQAFCQDFAGPGCGVQDGCYI</sequence>
<keyword evidence="2" id="KW-0732">Signal</keyword>
<reference evidence="3 4" key="1">
    <citation type="submission" date="2020-11" db="EMBL/GenBank/DDBJ databases">
        <authorList>
            <person name="Wallbank WR R."/>
            <person name="Pardo Diaz C."/>
            <person name="Kozak K."/>
            <person name="Martin S."/>
            <person name="Jiggins C."/>
            <person name="Moest M."/>
            <person name="Warren A I."/>
            <person name="Generalovic N T."/>
            <person name="Byers J.R.P. K."/>
            <person name="Montejo-Kovacevich G."/>
            <person name="Yen C E."/>
        </authorList>
    </citation>
    <scope>NUCLEOTIDE SEQUENCE [LARGE SCALE GENOMIC DNA]</scope>
</reference>
<evidence type="ECO:0000256" key="2">
    <source>
        <dbReference type="SAM" id="SignalP"/>
    </source>
</evidence>
<gene>
    <name evidence="3" type="ORF">HERILL_LOCUS15943</name>
</gene>
<dbReference type="OrthoDB" id="7250310at2759"/>
<organism evidence="3 4">
    <name type="scientific">Hermetia illucens</name>
    <name type="common">Black soldier fly</name>
    <dbReference type="NCBI Taxonomy" id="343691"/>
    <lineage>
        <taxon>Eukaryota</taxon>
        <taxon>Metazoa</taxon>
        <taxon>Ecdysozoa</taxon>
        <taxon>Arthropoda</taxon>
        <taxon>Hexapoda</taxon>
        <taxon>Insecta</taxon>
        <taxon>Pterygota</taxon>
        <taxon>Neoptera</taxon>
        <taxon>Endopterygota</taxon>
        <taxon>Diptera</taxon>
        <taxon>Brachycera</taxon>
        <taxon>Stratiomyomorpha</taxon>
        <taxon>Stratiomyidae</taxon>
        <taxon>Hermetiinae</taxon>
        <taxon>Hermetia</taxon>
    </lineage>
</organism>